<name>A0A8T0SNM0_PANVG</name>
<feature type="region of interest" description="Disordered" evidence="1">
    <location>
        <begin position="227"/>
        <end position="257"/>
    </location>
</feature>
<dbReference type="AlphaFoldDB" id="A0A8T0SNM0"/>
<evidence type="ECO:0000256" key="1">
    <source>
        <dbReference type="SAM" id="MobiDB-lite"/>
    </source>
</evidence>
<evidence type="ECO:0000313" key="2">
    <source>
        <dbReference type="EMBL" id="KAG2600220.1"/>
    </source>
</evidence>
<evidence type="ECO:0000313" key="3">
    <source>
        <dbReference type="Proteomes" id="UP000823388"/>
    </source>
</evidence>
<organism evidence="2 3">
    <name type="scientific">Panicum virgatum</name>
    <name type="common">Blackwell switchgrass</name>
    <dbReference type="NCBI Taxonomy" id="38727"/>
    <lineage>
        <taxon>Eukaryota</taxon>
        <taxon>Viridiplantae</taxon>
        <taxon>Streptophyta</taxon>
        <taxon>Embryophyta</taxon>
        <taxon>Tracheophyta</taxon>
        <taxon>Spermatophyta</taxon>
        <taxon>Magnoliopsida</taxon>
        <taxon>Liliopsida</taxon>
        <taxon>Poales</taxon>
        <taxon>Poaceae</taxon>
        <taxon>PACMAD clade</taxon>
        <taxon>Panicoideae</taxon>
        <taxon>Panicodae</taxon>
        <taxon>Paniceae</taxon>
        <taxon>Panicinae</taxon>
        <taxon>Panicum</taxon>
        <taxon>Panicum sect. Hiantes</taxon>
    </lineage>
</organism>
<proteinExistence type="predicted"/>
<dbReference type="EMBL" id="CM029045">
    <property type="protein sequence ID" value="KAG2600220.1"/>
    <property type="molecule type" value="Genomic_DNA"/>
</dbReference>
<keyword evidence="3" id="KW-1185">Reference proteome</keyword>
<sequence length="297" mass="32619">MKLEIGGGKEIAITEHSVWCVFQIPNAGSDPLHMTDDEARIIRRELGLQICGNAYNPRWGFSAGDILDGLNKKTLRGSLGIRAFFMCAFQSLLFSNTDAYIRLEDVKYTEDLENIGNRNWCKAVVDHFRKAARLYRKDFPEKGIMAPISGCGIFLMMLYVDNLQHGLNTNPFSLPRCAFLDTSTIDSIANMDRRQDVSSETVEFGKLMLRSLPDICYGVPPVAPLAASSRPVPVAPSRGAGTSDAPGGHAAANAEPPPMYRYPSFSSSFGQSIVDVVGRSRKSDALSILKAFDDSTR</sequence>
<reference evidence="2" key="1">
    <citation type="submission" date="2020-05" db="EMBL/GenBank/DDBJ databases">
        <title>WGS assembly of Panicum virgatum.</title>
        <authorList>
            <person name="Lovell J.T."/>
            <person name="Jenkins J."/>
            <person name="Shu S."/>
            <person name="Juenger T.E."/>
            <person name="Schmutz J."/>
        </authorList>
    </citation>
    <scope>NUCLEOTIDE SEQUENCE</scope>
    <source>
        <strain evidence="2">AP13</strain>
    </source>
</reference>
<accession>A0A8T0SNM0</accession>
<gene>
    <name evidence="2" type="ORF">PVAP13_5KG477514</name>
</gene>
<protein>
    <submittedName>
        <fullName evidence="2">Uncharacterized protein</fullName>
    </submittedName>
</protein>
<dbReference type="PANTHER" id="PTHR34835:SF71">
    <property type="entry name" value="UBIQUITIN-LIKE PROTEASE FAMILY PROFILE DOMAIN-CONTAINING PROTEIN"/>
    <property type="match status" value="1"/>
</dbReference>
<comment type="caution">
    <text evidence="2">The sequence shown here is derived from an EMBL/GenBank/DDBJ whole genome shotgun (WGS) entry which is preliminary data.</text>
</comment>
<dbReference type="Proteomes" id="UP000823388">
    <property type="component" value="Chromosome 5K"/>
</dbReference>
<dbReference type="PANTHER" id="PTHR34835">
    <property type="entry name" value="OS07G0283600 PROTEIN-RELATED"/>
    <property type="match status" value="1"/>
</dbReference>